<name>A0AAD6MW00_9EURO</name>
<sequence>MASYLVTGASRGLGLALISRLATLPPTEVGTIIATARSDNSPQLKELVSNSLGRVEWVKLDVCDQSSILAAIGEIEAKLQGKGLDYLVNNVGMADWGSNGLQGMNNIDEVFHTNVTSTHMVTQALLPLLRKGSKKTVVNISTTVGSFAKAKAFWAAPVPAYRVTKAALNMLTVQYAQEYESEGFTVVAVSPGWLRTDLGGDRADLPVEVGAEKTVDVIQNLTSSQNGKFLNIHVPGWENAPGNNQYPGGETGW</sequence>
<dbReference type="Gene3D" id="3.40.50.720">
    <property type="entry name" value="NAD(P)-binding Rossmann-like Domain"/>
    <property type="match status" value="1"/>
</dbReference>
<accession>A0AAD6MW00</accession>
<dbReference type="PANTHER" id="PTHR43544">
    <property type="entry name" value="SHORT-CHAIN DEHYDROGENASE/REDUCTASE"/>
    <property type="match status" value="1"/>
</dbReference>
<comment type="caution">
    <text evidence="2">The sequence shown here is derived from an EMBL/GenBank/DDBJ whole genome shotgun (WGS) entry which is preliminary data.</text>
</comment>
<evidence type="ECO:0000256" key="1">
    <source>
        <dbReference type="ARBA" id="ARBA00006484"/>
    </source>
</evidence>
<dbReference type="GO" id="GO:0016491">
    <property type="term" value="F:oxidoreductase activity"/>
    <property type="evidence" value="ECO:0007669"/>
    <property type="project" value="TreeGrafter"/>
</dbReference>
<reference evidence="2" key="1">
    <citation type="journal article" date="2023" name="IMA Fungus">
        <title>Comparative genomic study of the Penicillium genus elucidates a diverse pangenome and 15 lateral gene transfer events.</title>
        <authorList>
            <person name="Petersen C."/>
            <person name="Sorensen T."/>
            <person name="Nielsen M.R."/>
            <person name="Sondergaard T.E."/>
            <person name="Sorensen J.L."/>
            <person name="Fitzpatrick D.A."/>
            <person name="Frisvad J.C."/>
            <person name="Nielsen K.L."/>
        </authorList>
    </citation>
    <scope>NUCLEOTIDE SEQUENCE</scope>
    <source>
        <strain evidence="2">IBT 17514</strain>
    </source>
</reference>
<comment type="similarity">
    <text evidence="1">Belongs to the short-chain dehydrogenases/reductases (SDR) family.</text>
</comment>
<dbReference type="PANTHER" id="PTHR43544:SF36">
    <property type="entry name" value="CHAIN OXIDOREDUCTASE (CSGA), PUTATIVE (AFU_ORTHOLOGUE AFUA_4G00910)-RELATED"/>
    <property type="match status" value="1"/>
</dbReference>
<dbReference type="Proteomes" id="UP001215712">
    <property type="component" value="Unassembled WGS sequence"/>
</dbReference>
<keyword evidence="3" id="KW-1185">Reference proteome</keyword>
<dbReference type="AlphaFoldDB" id="A0AAD6MW00"/>
<evidence type="ECO:0000313" key="3">
    <source>
        <dbReference type="Proteomes" id="UP001215712"/>
    </source>
</evidence>
<protein>
    <submittedName>
        <fullName evidence="2">Uncharacterized protein</fullName>
    </submittedName>
</protein>
<dbReference type="PRINTS" id="PR00081">
    <property type="entry name" value="GDHRDH"/>
</dbReference>
<dbReference type="SUPFAM" id="SSF51735">
    <property type="entry name" value="NAD(P)-binding Rossmann-fold domains"/>
    <property type="match status" value="1"/>
</dbReference>
<organism evidence="2 3">
    <name type="scientific">Penicillium malachiteum</name>
    <dbReference type="NCBI Taxonomy" id="1324776"/>
    <lineage>
        <taxon>Eukaryota</taxon>
        <taxon>Fungi</taxon>
        <taxon>Dikarya</taxon>
        <taxon>Ascomycota</taxon>
        <taxon>Pezizomycotina</taxon>
        <taxon>Eurotiomycetes</taxon>
        <taxon>Eurotiomycetidae</taxon>
        <taxon>Eurotiales</taxon>
        <taxon>Aspergillaceae</taxon>
        <taxon>Penicillium</taxon>
    </lineage>
</organism>
<dbReference type="InterPro" id="IPR002347">
    <property type="entry name" value="SDR_fam"/>
</dbReference>
<reference evidence="2" key="2">
    <citation type="submission" date="2023-01" db="EMBL/GenBank/DDBJ databases">
        <authorList>
            <person name="Petersen C."/>
        </authorList>
    </citation>
    <scope>NUCLEOTIDE SEQUENCE</scope>
    <source>
        <strain evidence="2">IBT 17514</strain>
    </source>
</reference>
<gene>
    <name evidence="2" type="ORF">N7493_006001</name>
</gene>
<dbReference type="GO" id="GO:0005737">
    <property type="term" value="C:cytoplasm"/>
    <property type="evidence" value="ECO:0007669"/>
    <property type="project" value="TreeGrafter"/>
</dbReference>
<dbReference type="InterPro" id="IPR051468">
    <property type="entry name" value="Fungal_SecMetab_SDRs"/>
</dbReference>
<dbReference type="InterPro" id="IPR036291">
    <property type="entry name" value="NAD(P)-bd_dom_sf"/>
</dbReference>
<proteinExistence type="inferred from homology"/>
<dbReference type="EMBL" id="JAQJAN010000007">
    <property type="protein sequence ID" value="KAJ5726974.1"/>
    <property type="molecule type" value="Genomic_DNA"/>
</dbReference>
<dbReference type="Pfam" id="PF00106">
    <property type="entry name" value="adh_short"/>
    <property type="match status" value="1"/>
</dbReference>
<evidence type="ECO:0000313" key="2">
    <source>
        <dbReference type="EMBL" id="KAJ5726974.1"/>
    </source>
</evidence>